<organism evidence="2 3">
    <name type="scientific">Colletotrichum fioriniae PJ7</name>
    <dbReference type="NCBI Taxonomy" id="1445577"/>
    <lineage>
        <taxon>Eukaryota</taxon>
        <taxon>Fungi</taxon>
        <taxon>Dikarya</taxon>
        <taxon>Ascomycota</taxon>
        <taxon>Pezizomycotina</taxon>
        <taxon>Sordariomycetes</taxon>
        <taxon>Hypocreomycetidae</taxon>
        <taxon>Glomerellales</taxon>
        <taxon>Glomerellaceae</taxon>
        <taxon>Colletotrichum</taxon>
        <taxon>Colletotrichum acutatum species complex</taxon>
    </lineage>
</organism>
<reference evidence="2 3" key="1">
    <citation type="submission" date="2014-02" db="EMBL/GenBank/DDBJ databases">
        <title>The genome sequence of Colletotrichum fioriniae PJ7.</title>
        <authorList>
            <person name="Baroncelli R."/>
            <person name="Thon M.R."/>
        </authorList>
    </citation>
    <scope>NUCLEOTIDE SEQUENCE [LARGE SCALE GENOMIC DNA]</scope>
    <source>
        <strain evidence="2 3">PJ7</strain>
    </source>
</reference>
<dbReference type="Gene3D" id="3.90.1200.10">
    <property type="match status" value="1"/>
</dbReference>
<keyword evidence="2" id="KW-0808">Transferase</keyword>
<evidence type="ECO:0000313" key="3">
    <source>
        <dbReference type="Proteomes" id="UP000020467"/>
    </source>
</evidence>
<dbReference type="PANTHER" id="PTHR21310:SF37">
    <property type="entry name" value="AMINOGLYCOSIDE PHOSPHOTRANSFERASE DOMAIN-CONTAINING PROTEIN"/>
    <property type="match status" value="1"/>
</dbReference>
<evidence type="ECO:0000259" key="1">
    <source>
        <dbReference type="Pfam" id="PF01636"/>
    </source>
</evidence>
<dbReference type="SUPFAM" id="SSF56112">
    <property type="entry name" value="Protein kinase-like (PK-like)"/>
    <property type="match status" value="1"/>
</dbReference>
<gene>
    <name evidence="2" type="ORF">CFIO01_04696</name>
</gene>
<dbReference type="HOGENOM" id="CLU_028906_4_1_1"/>
<sequence length="556" mass="63355">MAKTLTNPHINFHGLQLPNNFCSLRHSRHYTPHDVGWWFQPFHVCIPSSLSSIISAMAARQDSDNLKWDQTDKLWDEDVEQISLRSHSRKVEAFAETVMGSPGKVNQPVILGGFHVLYPFRLDGETPPTNVLMRLPCLSQGILHEETMLSEAATARYLAQFTQLKVPKVYQYGLDSVSGLGPFLVIQDMGSRKTLGHALSPPDSGTLLLDPGISETKLKNLYYKIAQCVLQLTQPTFSRIGALVETSPGCIRVAGRPVTFNMSNMVKLSNIPKSVLPAKDTTYQTADEWYVELAEMQMATLLFQHNDMISSEDDCRTKYVARQLFRRLAKQGQLSSFGFAQDDWSALAKHTHMTMPMPDNSGSFHLWCDDFRPDNVLVDDDGDVLGTIDWEFSYVAPTHFTLDSPWWLLLDVPESRQNGVDDWATDYERRLPTWLSALEDAEKEAGNSGLPFPVSAYMRDSWATGRFWLNYAARKSWAFDAIYWKYLDEKFFGQRDPNGNIPKSELWKTRIHLLNSEEQAAMETMVQIKMEESKERILVEWEDAEARQRLSSFLFG</sequence>
<comment type="caution">
    <text evidence="2">The sequence shown here is derived from an EMBL/GenBank/DDBJ whole genome shotgun (WGS) entry which is preliminary data.</text>
</comment>
<accession>A0A010Q8K7</accession>
<proteinExistence type="predicted"/>
<protein>
    <submittedName>
        <fullName evidence="2">Phosphotransferase</fullName>
    </submittedName>
</protein>
<dbReference type="OrthoDB" id="5412996at2759"/>
<dbReference type="AlphaFoldDB" id="A0A010Q8K7"/>
<dbReference type="EMBL" id="JARH01001094">
    <property type="protein sequence ID" value="EXF72990.1"/>
    <property type="molecule type" value="Genomic_DNA"/>
</dbReference>
<dbReference type="InterPro" id="IPR051678">
    <property type="entry name" value="AGP_Transferase"/>
</dbReference>
<dbReference type="eggNOG" id="ENOG502SKQE">
    <property type="taxonomic scope" value="Eukaryota"/>
</dbReference>
<dbReference type="Proteomes" id="UP000020467">
    <property type="component" value="Unassembled WGS sequence"/>
</dbReference>
<evidence type="ECO:0000313" key="2">
    <source>
        <dbReference type="EMBL" id="EXF72990.1"/>
    </source>
</evidence>
<dbReference type="PANTHER" id="PTHR21310">
    <property type="entry name" value="AMINOGLYCOSIDE PHOSPHOTRANSFERASE-RELATED-RELATED"/>
    <property type="match status" value="1"/>
</dbReference>
<name>A0A010Q8K7_9PEZI</name>
<keyword evidence="3" id="KW-1185">Reference proteome</keyword>
<feature type="domain" description="Aminoglycoside phosphotransferase" evidence="1">
    <location>
        <begin position="316"/>
        <end position="416"/>
    </location>
</feature>
<dbReference type="GO" id="GO:0016740">
    <property type="term" value="F:transferase activity"/>
    <property type="evidence" value="ECO:0007669"/>
    <property type="project" value="UniProtKB-KW"/>
</dbReference>
<dbReference type="InterPro" id="IPR002575">
    <property type="entry name" value="Aminoglycoside_PTrfase"/>
</dbReference>
<dbReference type="Pfam" id="PF01636">
    <property type="entry name" value="APH"/>
    <property type="match status" value="1"/>
</dbReference>
<dbReference type="KEGG" id="cfj:CFIO01_04696"/>
<dbReference type="InterPro" id="IPR011009">
    <property type="entry name" value="Kinase-like_dom_sf"/>
</dbReference>